<protein>
    <submittedName>
        <fullName evidence="2">Uncharacterized protein</fullName>
    </submittedName>
</protein>
<sequence length="177" mass="19130">MQMKQRGLQWWLAFRGLLGLLVLGALMGHSVAQAQNVLLLHTTEPGAAAAFANMKKEFEGAGATVTEQAGLDLANSVSPATFTTAGGGKYDIVIMTSAYSLVDASNWAPINDAIKTRLANAFIMFNDGCCQGPTFPRWRKALVPPEPSHPHWVLFRHPGHSRRNSTPVRHTALPSLA</sequence>
<dbReference type="Proteomes" id="UP000516028">
    <property type="component" value="Chromosome"/>
</dbReference>
<dbReference type="RefSeq" id="WP_187724455.1">
    <property type="nucleotide sequence ID" value="NZ_CP060783.1"/>
</dbReference>
<dbReference type="AlphaFoldDB" id="A0A7H0GKP6"/>
<dbReference type="KEGG" id="daer:H9K75_01210"/>
<accession>A0A7H0GKP6</accession>
<proteinExistence type="predicted"/>
<name>A0A7H0GKP6_9BURK</name>
<evidence type="ECO:0000313" key="3">
    <source>
        <dbReference type="Proteomes" id="UP000516028"/>
    </source>
</evidence>
<organism evidence="2 3">
    <name type="scientific">Diaphorobacter aerolatus</name>
    <dbReference type="NCBI Taxonomy" id="1288495"/>
    <lineage>
        <taxon>Bacteria</taxon>
        <taxon>Pseudomonadati</taxon>
        <taxon>Pseudomonadota</taxon>
        <taxon>Betaproteobacteria</taxon>
        <taxon>Burkholderiales</taxon>
        <taxon>Comamonadaceae</taxon>
        <taxon>Diaphorobacter</taxon>
    </lineage>
</organism>
<feature type="region of interest" description="Disordered" evidence="1">
    <location>
        <begin position="158"/>
        <end position="177"/>
    </location>
</feature>
<keyword evidence="3" id="KW-1185">Reference proteome</keyword>
<evidence type="ECO:0000256" key="1">
    <source>
        <dbReference type="SAM" id="MobiDB-lite"/>
    </source>
</evidence>
<gene>
    <name evidence="2" type="ORF">H9K75_01210</name>
</gene>
<evidence type="ECO:0000313" key="2">
    <source>
        <dbReference type="EMBL" id="QNP48862.1"/>
    </source>
</evidence>
<reference evidence="2 3" key="1">
    <citation type="submission" date="2020-08" db="EMBL/GenBank/DDBJ databases">
        <title>Genome sequence of Diaphorobacter aerolatus KACC 16536T.</title>
        <authorList>
            <person name="Hyun D.-W."/>
            <person name="Bae J.-W."/>
        </authorList>
    </citation>
    <scope>NUCLEOTIDE SEQUENCE [LARGE SCALE GENOMIC DNA]</scope>
    <source>
        <strain evidence="2 3">KACC 16536</strain>
    </source>
</reference>
<dbReference type="EMBL" id="CP060783">
    <property type="protein sequence ID" value="QNP48862.1"/>
    <property type="molecule type" value="Genomic_DNA"/>
</dbReference>